<organism evidence="1 2">
    <name type="scientific">Chamaesiphon polymorphus CCALA 037</name>
    <dbReference type="NCBI Taxonomy" id="2107692"/>
    <lineage>
        <taxon>Bacteria</taxon>
        <taxon>Bacillati</taxon>
        <taxon>Cyanobacteriota</taxon>
        <taxon>Cyanophyceae</taxon>
        <taxon>Gomontiellales</taxon>
        <taxon>Chamaesiphonaceae</taxon>
        <taxon>Chamaesiphon</taxon>
    </lineage>
</organism>
<evidence type="ECO:0000313" key="2">
    <source>
        <dbReference type="Proteomes" id="UP000238937"/>
    </source>
</evidence>
<reference evidence="1 2" key="1">
    <citation type="submission" date="2018-03" db="EMBL/GenBank/DDBJ databases">
        <title>The ancient ancestry and fast evolution of plastids.</title>
        <authorList>
            <person name="Moore K.R."/>
            <person name="Magnabosco C."/>
            <person name="Momper L."/>
            <person name="Gold D.A."/>
            <person name="Bosak T."/>
            <person name="Fournier G.P."/>
        </authorList>
    </citation>
    <scope>NUCLEOTIDE SEQUENCE [LARGE SCALE GENOMIC DNA]</scope>
    <source>
        <strain evidence="1 2">CCALA 037</strain>
    </source>
</reference>
<dbReference type="AlphaFoldDB" id="A0A2T1GNR0"/>
<dbReference type="RefSeq" id="WP_106299328.1">
    <property type="nucleotide sequence ID" value="NZ_PVWO01000002.1"/>
</dbReference>
<gene>
    <name evidence="1" type="ORF">C7B77_00320</name>
</gene>
<evidence type="ECO:0000313" key="1">
    <source>
        <dbReference type="EMBL" id="PSB59582.1"/>
    </source>
</evidence>
<comment type="caution">
    <text evidence="1">The sequence shown here is derived from an EMBL/GenBank/DDBJ whole genome shotgun (WGS) entry which is preliminary data.</text>
</comment>
<name>A0A2T1GNR0_9CYAN</name>
<dbReference type="Proteomes" id="UP000238937">
    <property type="component" value="Unassembled WGS sequence"/>
</dbReference>
<accession>A0A2T1GNR0</accession>
<keyword evidence="2" id="KW-1185">Reference proteome</keyword>
<sequence length="347" mass="40774">MTIAQDKYCYIDTNPDGSRTLKAIVEHVNEEGSDTASLIRFHVDSQIVLIAGLWDNHFSFANEMVLNQVWQQYLKPTGVDPGAIKWVEHDIKLDHVDIRHPFQNIDYYDNEYQEYYRWMTPQWDGEKFIYPEPSRSKKFGKRINDNSHKPLFKEYFGTPEEITDRFNWRKGVNRLDVDYTIQKVNEDGSTILKTILFWEHPDYPAHSLVRIWCRSKTAIVIITEPLSNLPPTQNIGYDPTSTNHVERHLSQVIGEIRTKYSHLLLPYQADNIGWFLETKLAHSFEDEGRGYGSLIKILKLRKDELGEIEIEKIYIKDSQRESQIFLRSEPLGTAESSFQELGWFNRR</sequence>
<dbReference type="EMBL" id="PVWO01000002">
    <property type="protein sequence ID" value="PSB59582.1"/>
    <property type="molecule type" value="Genomic_DNA"/>
</dbReference>
<proteinExistence type="predicted"/>
<protein>
    <submittedName>
        <fullName evidence="1">Uncharacterized protein</fullName>
    </submittedName>
</protein>